<keyword evidence="4" id="KW-1185">Reference proteome</keyword>
<dbReference type="PROSITE" id="PS51257">
    <property type="entry name" value="PROKAR_LIPOPROTEIN"/>
    <property type="match status" value="1"/>
</dbReference>
<feature type="region of interest" description="Disordered" evidence="1">
    <location>
        <begin position="191"/>
        <end position="229"/>
    </location>
</feature>
<feature type="chain" id="PRO_5046394821" evidence="2">
    <location>
        <begin position="24"/>
        <end position="229"/>
    </location>
</feature>
<reference evidence="3" key="2">
    <citation type="submission" date="2024-02" db="EMBL/GenBank/DDBJ databases">
        <authorList>
            <person name="Prathaban M."/>
            <person name="Mythili R."/>
            <person name="Sharmila Devi N."/>
            <person name="Sobanaa M."/>
            <person name="Prathiviraj R."/>
            <person name="Selvin J."/>
        </authorList>
    </citation>
    <scope>NUCLEOTIDE SEQUENCE</scope>
    <source>
        <strain evidence="3">MP1014</strain>
    </source>
</reference>
<evidence type="ECO:0000256" key="2">
    <source>
        <dbReference type="SAM" id="SignalP"/>
    </source>
</evidence>
<accession>A0ABU7Z7Q3</accession>
<sequence length="229" mass="22901">MRRRTGGATALLLGALLVAGCTAPVDDDGASPAPSDTAVDGGTSAPLDPDVAGEPPLEGGEEPPLPPDDAGPTLTIVGLPAGGGAADLVDDAWCGAIAVGQAPPDGVDLVVTGLRTDPEGLETPALACQDVPPCLGTTLSQEQQLCAIAVVPPPGADRVRAAVDVRLDCAEVAACEEYRASVTPGFWWELDRPAEAGPATAPSGPEVPDEPEDPDEPEGAPPEDEEGSP</sequence>
<dbReference type="EMBL" id="JBAGLP010000117">
    <property type="protein sequence ID" value="MEG3615373.1"/>
    <property type="molecule type" value="Genomic_DNA"/>
</dbReference>
<feature type="signal peptide" evidence="2">
    <location>
        <begin position="1"/>
        <end position="23"/>
    </location>
</feature>
<feature type="region of interest" description="Disordered" evidence="1">
    <location>
        <begin position="23"/>
        <end position="74"/>
    </location>
</feature>
<gene>
    <name evidence="3" type="ORF">V5O49_09600</name>
</gene>
<dbReference type="Proteomes" id="UP001310387">
    <property type="component" value="Unassembled WGS sequence"/>
</dbReference>
<organism evidence="3 4">
    <name type="scientific">Isoptericola haloaureus</name>
    <dbReference type="NCBI Taxonomy" id="1542902"/>
    <lineage>
        <taxon>Bacteria</taxon>
        <taxon>Bacillati</taxon>
        <taxon>Actinomycetota</taxon>
        <taxon>Actinomycetes</taxon>
        <taxon>Micrococcales</taxon>
        <taxon>Promicromonosporaceae</taxon>
        <taxon>Isoptericola</taxon>
    </lineage>
</organism>
<evidence type="ECO:0000313" key="4">
    <source>
        <dbReference type="Proteomes" id="UP001310387"/>
    </source>
</evidence>
<comment type="caution">
    <text evidence="3">The sequence shown here is derived from an EMBL/GenBank/DDBJ whole genome shotgun (WGS) entry which is preliminary data.</text>
</comment>
<protein>
    <submittedName>
        <fullName evidence="3">Uncharacterized protein</fullName>
    </submittedName>
</protein>
<keyword evidence="2" id="KW-0732">Signal</keyword>
<dbReference type="RefSeq" id="WP_332902029.1">
    <property type="nucleotide sequence ID" value="NZ_JBAGLP010000117.1"/>
</dbReference>
<evidence type="ECO:0000313" key="3">
    <source>
        <dbReference type="EMBL" id="MEG3615373.1"/>
    </source>
</evidence>
<evidence type="ECO:0000256" key="1">
    <source>
        <dbReference type="SAM" id="MobiDB-lite"/>
    </source>
</evidence>
<reference evidence="3" key="1">
    <citation type="journal article" date="2024" name="Antonie Van Leeuwenhoek">
        <title>Isoptericola haloaureus sp. nov., a dimorphic actinobacterium isolated from mangrove sediments of southeast India, implicating biosaline agricultural significance through nitrogen fixation and salt tolerance genes.</title>
        <authorList>
            <person name="Prathaban M."/>
            <person name="Prathiviraj R."/>
            <person name="Ravichandran M."/>
            <person name="Natarajan S.D."/>
            <person name="Sobanaa M."/>
            <person name="Hari Krishna Kumar S."/>
            <person name="Chandrasekar V."/>
            <person name="Selvin J."/>
        </authorList>
    </citation>
    <scope>NUCLEOTIDE SEQUENCE</scope>
    <source>
        <strain evidence="3">MP1014</strain>
    </source>
</reference>
<feature type="compositionally biased region" description="Acidic residues" evidence="1">
    <location>
        <begin position="207"/>
        <end position="229"/>
    </location>
</feature>
<proteinExistence type="predicted"/>
<name>A0ABU7Z7Q3_9MICO</name>